<name>U2F838_9BACT</name>
<dbReference type="NCBIfam" id="TIGR03187">
    <property type="entry name" value="DGQHR"/>
    <property type="match status" value="1"/>
</dbReference>
<dbReference type="PATRIC" id="fig|1242965.3.peg.10"/>
<dbReference type="RefSeq" id="WP_021091990.1">
    <property type="nucleotide sequence ID" value="NZ_ANNJ01000001.1"/>
</dbReference>
<dbReference type="Proteomes" id="UP000016625">
    <property type="component" value="Unassembled WGS sequence"/>
</dbReference>
<gene>
    <name evidence="1" type="ORF">UNSW2_1085</name>
</gene>
<evidence type="ECO:0000313" key="1">
    <source>
        <dbReference type="EMBL" id="ERJ32766.1"/>
    </source>
</evidence>
<comment type="caution">
    <text evidence="1">The sequence shown here is derived from an EMBL/GenBank/DDBJ whole genome shotgun (WGS) entry which is preliminary data.</text>
</comment>
<sequence>MPKSIRKSKKSPEEIKKAILSRIFRNSIKKTFIMAGFEYLNTLNKHFKVGHRTVELDFIFIYENIILICEDTATKTDKIKDHVRKKHEGFVEINKNTAEFCQWLYDNFQGSFIKQYSLDRYKIKFLYFPQEKLDFSDDDYKLYSLIKFVDHNALMYLSKMSKCIKRSARYEIFRFLGLNDDDIGIVTTESSQKEIKTTIITPKSFTGIKDNVRIVSFMMSAETLIKNSYVLRKDNWEDSSLLYQRLIQDKRINSIRKFLVTNKEAFYNNIIVALPEDISFKRDNTPINIDEINKLDVCTMLIPNCMNSICIIDGQHRIYAHYEGLETDSDESKISQLRKELHLLVTGLIFPKGMSDTQKIKIQSEIFLDINSNAKPVSQDVLLHIQMVKDPISDFGLSRSIIDLLNKESIFRNKFEMSLLDENKIKIASIIKFALRYLITLDPKDGRKNLFFHWDGDKEALKRMDDATLDKYKKFCVEKISTYFEAIRKHFNSEWHDPKSKILSVTSINGFIMSYLTLIDKYGIKDFEFYDELLNKLDFDFSKDNFPYTSSQYAKFSREIIKKLEIELED</sequence>
<dbReference type="CDD" id="cd16413">
    <property type="entry name" value="DGQHR_domain"/>
    <property type="match status" value="1"/>
</dbReference>
<dbReference type="AlphaFoldDB" id="U2F838"/>
<protein>
    <submittedName>
        <fullName evidence="1">Dgqhr domain protein</fullName>
    </submittedName>
</protein>
<dbReference type="InterPro" id="IPR017601">
    <property type="entry name" value="DGQHR-contain_dom"/>
</dbReference>
<dbReference type="InterPro" id="IPR017642">
    <property type="entry name" value="DNA_S_mod_DndB"/>
</dbReference>
<dbReference type="Pfam" id="PF14072">
    <property type="entry name" value="DndB"/>
    <property type="match status" value="1"/>
</dbReference>
<accession>U2F838</accession>
<reference evidence="1 2" key="1">
    <citation type="journal article" date="2013" name="BMC Genomics">
        <title>Comparative genomics of Campylobacter concisus isolates reveals genetic diversity and provides insights into disease association.</title>
        <authorList>
            <person name="Deshpande N.P."/>
            <person name="Kaakoush N.O."/>
            <person name="Wilkins M.R."/>
            <person name="Mitchell H.M."/>
        </authorList>
    </citation>
    <scope>NUCLEOTIDE SEQUENCE [LARGE SCALE GENOMIC DNA]</scope>
    <source>
        <strain evidence="1 2">UNSW2</strain>
    </source>
</reference>
<organism evidence="1 2">
    <name type="scientific">Campylobacter concisus UNSW2</name>
    <dbReference type="NCBI Taxonomy" id="1242965"/>
    <lineage>
        <taxon>Bacteria</taxon>
        <taxon>Pseudomonadati</taxon>
        <taxon>Campylobacterota</taxon>
        <taxon>Epsilonproteobacteria</taxon>
        <taxon>Campylobacterales</taxon>
        <taxon>Campylobacteraceae</taxon>
        <taxon>Campylobacter</taxon>
    </lineage>
</organism>
<dbReference type="EMBL" id="ANNJ01000001">
    <property type="protein sequence ID" value="ERJ32766.1"/>
    <property type="molecule type" value="Genomic_DNA"/>
</dbReference>
<proteinExistence type="predicted"/>
<evidence type="ECO:0000313" key="2">
    <source>
        <dbReference type="Proteomes" id="UP000016625"/>
    </source>
</evidence>